<feature type="domain" description="Oxidoreductase-like" evidence="2">
    <location>
        <begin position="124"/>
        <end position="167"/>
    </location>
</feature>
<dbReference type="InterPro" id="IPR039251">
    <property type="entry name" value="OXLD1"/>
</dbReference>
<evidence type="ECO:0000313" key="4">
    <source>
        <dbReference type="Proteomes" id="UP000799302"/>
    </source>
</evidence>
<dbReference type="Proteomes" id="UP000799302">
    <property type="component" value="Unassembled WGS sequence"/>
</dbReference>
<proteinExistence type="predicted"/>
<dbReference type="Pfam" id="PF09791">
    <property type="entry name" value="Oxidored-like"/>
    <property type="match status" value="1"/>
</dbReference>
<dbReference type="InterPro" id="IPR019180">
    <property type="entry name" value="Oxidoreductase-like_N"/>
</dbReference>
<reference evidence="3" key="1">
    <citation type="journal article" date="2020" name="Stud. Mycol.">
        <title>101 Dothideomycetes genomes: a test case for predicting lifestyles and emergence of pathogens.</title>
        <authorList>
            <person name="Haridas S."/>
            <person name="Albert R."/>
            <person name="Binder M."/>
            <person name="Bloem J."/>
            <person name="Labutti K."/>
            <person name="Salamov A."/>
            <person name="Andreopoulos B."/>
            <person name="Baker S."/>
            <person name="Barry K."/>
            <person name="Bills G."/>
            <person name="Bluhm B."/>
            <person name="Cannon C."/>
            <person name="Castanera R."/>
            <person name="Culley D."/>
            <person name="Daum C."/>
            <person name="Ezra D."/>
            <person name="Gonzalez J."/>
            <person name="Henrissat B."/>
            <person name="Kuo A."/>
            <person name="Liang C."/>
            <person name="Lipzen A."/>
            <person name="Lutzoni F."/>
            <person name="Magnuson J."/>
            <person name="Mondo S."/>
            <person name="Nolan M."/>
            <person name="Ohm R."/>
            <person name="Pangilinan J."/>
            <person name="Park H.-J."/>
            <person name="Ramirez L."/>
            <person name="Alfaro M."/>
            <person name="Sun H."/>
            <person name="Tritt A."/>
            <person name="Yoshinaga Y."/>
            <person name="Zwiers L.-H."/>
            <person name="Turgeon B."/>
            <person name="Goodwin S."/>
            <person name="Spatafora J."/>
            <person name="Crous P."/>
            <person name="Grigoriev I."/>
        </authorList>
    </citation>
    <scope>NUCLEOTIDE SEQUENCE</scope>
    <source>
        <strain evidence="3">CBS 115976</strain>
    </source>
</reference>
<feature type="region of interest" description="Disordered" evidence="1">
    <location>
        <begin position="189"/>
        <end position="229"/>
    </location>
</feature>
<dbReference type="OrthoDB" id="10064411at2759"/>
<evidence type="ECO:0000256" key="1">
    <source>
        <dbReference type="SAM" id="MobiDB-lite"/>
    </source>
</evidence>
<dbReference type="EMBL" id="MU004244">
    <property type="protein sequence ID" value="KAF2663733.1"/>
    <property type="molecule type" value="Genomic_DNA"/>
</dbReference>
<keyword evidence="4" id="KW-1185">Reference proteome</keyword>
<dbReference type="PANTHER" id="PTHR21193:SF3">
    <property type="entry name" value="OXIDOREDUCTASE-LIKE DOMAIN-CONTAINING PROTEIN 1"/>
    <property type="match status" value="1"/>
</dbReference>
<sequence>MSPLSASLPWSKSFSICSSCLRTLRRQNGPLGSYLQFRQRSNIARPGEQATPLTGYYEALLNHPSSTTHSATRSRPPTSPSSPNTASKDAAREDVRARAKIVFGSRLAGPAARRADRERKSTNIAGILVPPRPTEPDNCCMSGCVNCVWDVYREDIEEWAAQAAIAQAALAAQGGGKKDEQRLRNFKASGTSGAGLASGPASMDDDGGGSETNWVGGAGGPPKPGADLFKDIPVGIREFMRTEKMLKDRHAAEAAP</sequence>
<organism evidence="3 4">
    <name type="scientific">Microthyrium microscopicum</name>
    <dbReference type="NCBI Taxonomy" id="703497"/>
    <lineage>
        <taxon>Eukaryota</taxon>
        <taxon>Fungi</taxon>
        <taxon>Dikarya</taxon>
        <taxon>Ascomycota</taxon>
        <taxon>Pezizomycotina</taxon>
        <taxon>Dothideomycetes</taxon>
        <taxon>Dothideomycetes incertae sedis</taxon>
        <taxon>Microthyriales</taxon>
        <taxon>Microthyriaceae</taxon>
        <taxon>Microthyrium</taxon>
    </lineage>
</organism>
<feature type="region of interest" description="Disordered" evidence="1">
    <location>
        <begin position="65"/>
        <end position="93"/>
    </location>
</feature>
<feature type="compositionally biased region" description="Low complexity" evidence="1">
    <location>
        <begin position="189"/>
        <end position="202"/>
    </location>
</feature>
<dbReference type="PANTHER" id="PTHR21193">
    <property type="entry name" value="OXIDOREDUCTASE-LIKE DOMAIN-CONTAINING PROTEIN 1"/>
    <property type="match status" value="1"/>
</dbReference>
<accession>A0A6A6TXM6</accession>
<name>A0A6A6TXM6_9PEZI</name>
<gene>
    <name evidence="3" type="ORF">BT63DRAFT_111041</name>
</gene>
<dbReference type="AlphaFoldDB" id="A0A6A6TXM6"/>
<evidence type="ECO:0000259" key="2">
    <source>
        <dbReference type="Pfam" id="PF09791"/>
    </source>
</evidence>
<protein>
    <recommendedName>
        <fullName evidence="2">Oxidoreductase-like domain-containing protein</fullName>
    </recommendedName>
</protein>
<evidence type="ECO:0000313" key="3">
    <source>
        <dbReference type="EMBL" id="KAF2663733.1"/>
    </source>
</evidence>
<feature type="compositionally biased region" description="Low complexity" evidence="1">
    <location>
        <begin position="65"/>
        <end position="87"/>
    </location>
</feature>
<dbReference type="GO" id="GO:0005739">
    <property type="term" value="C:mitochondrion"/>
    <property type="evidence" value="ECO:0007669"/>
    <property type="project" value="TreeGrafter"/>
</dbReference>